<evidence type="ECO:0000256" key="7">
    <source>
        <dbReference type="SAM" id="Phobius"/>
    </source>
</evidence>
<accession>A0A0D2H3C3</accession>
<name>A0A0D2H3C3_9EURO</name>
<comment type="subcellular location">
    <subcellularLocation>
        <location evidence="1">Membrane</location>
        <topology evidence="1">Multi-pass membrane protein</topology>
    </subcellularLocation>
</comment>
<dbReference type="GO" id="GO:0022857">
    <property type="term" value="F:transmembrane transporter activity"/>
    <property type="evidence" value="ECO:0007669"/>
    <property type="project" value="InterPro"/>
</dbReference>
<reference evidence="8 9" key="1">
    <citation type="submission" date="2015-01" db="EMBL/GenBank/DDBJ databases">
        <title>The Genome Sequence of Fonsecaea pedrosoi CBS 271.37.</title>
        <authorList>
            <consortium name="The Broad Institute Genomics Platform"/>
            <person name="Cuomo C."/>
            <person name="de Hoog S."/>
            <person name="Gorbushina A."/>
            <person name="Stielow B."/>
            <person name="Teixiera M."/>
            <person name="Abouelleil A."/>
            <person name="Chapman S.B."/>
            <person name="Priest M."/>
            <person name="Young S.K."/>
            <person name="Wortman J."/>
            <person name="Nusbaum C."/>
            <person name="Birren B."/>
        </authorList>
    </citation>
    <scope>NUCLEOTIDE SEQUENCE [LARGE SCALE GENOMIC DNA]</scope>
    <source>
        <strain evidence="8 9">CBS 271.37</strain>
    </source>
</reference>
<feature type="transmembrane region" description="Helical" evidence="7">
    <location>
        <begin position="176"/>
        <end position="197"/>
    </location>
</feature>
<protein>
    <recommendedName>
        <fullName evidence="10">Major facilitator superfamily (MFS) profile domain-containing protein</fullName>
    </recommendedName>
</protein>
<dbReference type="GeneID" id="25300245"/>
<dbReference type="Gene3D" id="1.20.1250.20">
    <property type="entry name" value="MFS general substrate transporter like domains"/>
    <property type="match status" value="2"/>
</dbReference>
<dbReference type="OrthoDB" id="4139357at2759"/>
<feature type="transmembrane region" description="Helical" evidence="7">
    <location>
        <begin position="51"/>
        <end position="77"/>
    </location>
</feature>
<feature type="transmembrane region" description="Helical" evidence="7">
    <location>
        <begin position="539"/>
        <end position="559"/>
    </location>
</feature>
<dbReference type="InterPro" id="IPR010573">
    <property type="entry name" value="MFS_Str1/Tri12-like"/>
</dbReference>
<feature type="transmembrane region" description="Helical" evidence="7">
    <location>
        <begin position="249"/>
        <end position="271"/>
    </location>
</feature>
<keyword evidence="3 7" id="KW-0812">Transmembrane</keyword>
<keyword evidence="9" id="KW-1185">Reference proteome</keyword>
<dbReference type="InterPro" id="IPR053791">
    <property type="entry name" value="MFS_Tri12-like"/>
</dbReference>
<dbReference type="InterPro" id="IPR036259">
    <property type="entry name" value="MFS_trans_sf"/>
</dbReference>
<feature type="transmembrane region" description="Helical" evidence="7">
    <location>
        <begin position="361"/>
        <end position="381"/>
    </location>
</feature>
<evidence type="ECO:0000256" key="6">
    <source>
        <dbReference type="SAM" id="MobiDB-lite"/>
    </source>
</evidence>
<dbReference type="VEuPathDB" id="FungiDB:Z517_00755"/>
<proteinExistence type="predicted"/>
<feature type="transmembrane region" description="Helical" evidence="7">
    <location>
        <begin position="320"/>
        <end position="341"/>
    </location>
</feature>
<evidence type="ECO:0000256" key="1">
    <source>
        <dbReference type="ARBA" id="ARBA00004141"/>
    </source>
</evidence>
<dbReference type="CDD" id="cd06179">
    <property type="entry name" value="MFS_TRI12_like"/>
    <property type="match status" value="1"/>
</dbReference>
<feature type="transmembrane region" description="Helical" evidence="7">
    <location>
        <begin position="277"/>
        <end position="299"/>
    </location>
</feature>
<dbReference type="SUPFAM" id="SSF103473">
    <property type="entry name" value="MFS general substrate transporter"/>
    <property type="match status" value="2"/>
</dbReference>
<organism evidence="8 9">
    <name type="scientific">Fonsecaea pedrosoi CBS 271.37</name>
    <dbReference type="NCBI Taxonomy" id="1442368"/>
    <lineage>
        <taxon>Eukaryota</taxon>
        <taxon>Fungi</taxon>
        <taxon>Dikarya</taxon>
        <taxon>Ascomycota</taxon>
        <taxon>Pezizomycotina</taxon>
        <taxon>Eurotiomycetes</taxon>
        <taxon>Chaetothyriomycetidae</taxon>
        <taxon>Chaetothyriales</taxon>
        <taxon>Herpotrichiellaceae</taxon>
        <taxon>Fonsecaea</taxon>
    </lineage>
</organism>
<dbReference type="EMBL" id="KN846969">
    <property type="protein sequence ID" value="KIW85365.1"/>
    <property type="molecule type" value="Genomic_DNA"/>
</dbReference>
<evidence type="ECO:0000256" key="5">
    <source>
        <dbReference type="ARBA" id="ARBA00023136"/>
    </source>
</evidence>
<feature type="region of interest" description="Disordered" evidence="6">
    <location>
        <begin position="581"/>
        <end position="601"/>
    </location>
</feature>
<evidence type="ECO:0008006" key="10">
    <source>
        <dbReference type="Google" id="ProtNLM"/>
    </source>
</evidence>
<feature type="transmembrane region" description="Helical" evidence="7">
    <location>
        <begin position="143"/>
        <end position="164"/>
    </location>
</feature>
<feature type="transmembrane region" description="Helical" evidence="7">
    <location>
        <begin position="89"/>
        <end position="106"/>
    </location>
</feature>
<evidence type="ECO:0000313" key="9">
    <source>
        <dbReference type="Proteomes" id="UP000053029"/>
    </source>
</evidence>
<evidence type="ECO:0000256" key="4">
    <source>
        <dbReference type="ARBA" id="ARBA00022989"/>
    </source>
</evidence>
<evidence type="ECO:0000313" key="8">
    <source>
        <dbReference type="EMBL" id="KIW85365.1"/>
    </source>
</evidence>
<dbReference type="PANTHER" id="PTHR23501:SF109">
    <property type="entry name" value="MAJOR FACILITATOR SUPERFAMILY (MFS) PROFILE DOMAIN-CONTAINING PROTEIN-RELATED"/>
    <property type="match status" value="1"/>
</dbReference>
<dbReference type="Proteomes" id="UP000053029">
    <property type="component" value="Unassembled WGS sequence"/>
</dbReference>
<keyword evidence="2" id="KW-0813">Transport</keyword>
<evidence type="ECO:0000256" key="2">
    <source>
        <dbReference type="ARBA" id="ARBA00022448"/>
    </source>
</evidence>
<dbReference type="AlphaFoldDB" id="A0A0D2H3C3"/>
<dbReference type="Pfam" id="PF06609">
    <property type="entry name" value="TRI12"/>
    <property type="match status" value="1"/>
</dbReference>
<sequence>MSDQKNEVETGHGNVVSDHAQTHAQTANREIVGFQSHEAALPKGYYYSWRFLGTCVAGNLAAISGIGGFSFAAPILMNINSAIGPSVDITWAAIVFNLTGAVSMPVCGRAMDIFGRRWTVVCLNLLALLGSVVAATAKNVPSLIVGTALIGLAAPAQTCYNVILGELVPMKHRYTMSGVVFLFAGVPTAFSAAISQGLVQNTAAGWRSVYYMVIALNAAAFFGFLLCYHPPTFEMKHGRESKAKYVRNFDIGGSFLFIAGLSTLLMGLLWGGQRYPWKSAAVIASIVLGTVCLIALYLYESLVPLKEPLFPKHIFKNGEWLAAIAVLGLAASAFYGFSLIWPGMVTTLYATESETINNLTMSLPGLGVGTGGILGSVLAKLYKRTKILATVSFAIGGILLACLATCTPDSRSQAIGLLFCGAVCLGVVETITIAMATLLVVDQRDIGIAGNLGTCSRVSISAVCSAIYTSVLSSRLSTTIGNQVPPALTAAGLDPESIPQFITALTTGTSMNDVPGVTASIIEAGTTAYKWASSDAYRTVSLCTIAFSTIGIITCLFIPDSYKLMTGDLAARLDRVKEVQVGEGETPVTTEKGPSDHVETL</sequence>
<feature type="transmembrane region" description="Helical" evidence="7">
    <location>
        <begin position="209"/>
        <end position="228"/>
    </location>
</feature>
<dbReference type="HOGENOM" id="CLU_000960_25_2_1"/>
<feature type="transmembrane region" description="Helical" evidence="7">
    <location>
        <begin position="118"/>
        <end position="137"/>
    </location>
</feature>
<gene>
    <name evidence="8" type="ORF">Z517_00755</name>
</gene>
<dbReference type="RefSeq" id="XP_013289173.1">
    <property type="nucleotide sequence ID" value="XM_013433719.1"/>
</dbReference>
<keyword evidence="5 7" id="KW-0472">Membrane</keyword>
<keyword evidence="4 7" id="KW-1133">Transmembrane helix</keyword>
<evidence type="ECO:0000256" key="3">
    <source>
        <dbReference type="ARBA" id="ARBA00022692"/>
    </source>
</evidence>
<feature type="transmembrane region" description="Helical" evidence="7">
    <location>
        <begin position="388"/>
        <end position="408"/>
    </location>
</feature>
<feature type="transmembrane region" description="Helical" evidence="7">
    <location>
        <begin position="414"/>
        <end position="441"/>
    </location>
</feature>
<dbReference type="GO" id="GO:0005886">
    <property type="term" value="C:plasma membrane"/>
    <property type="evidence" value="ECO:0007669"/>
    <property type="project" value="TreeGrafter"/>
</dbReference>
<dbReference type="PANTHER" id="PTHR23501">
    <property type="entry name" value="MAJOR FACILITATOR SUPERFAMILY"/>
    <property type="match status" value="1"/>
</dbReference>